<reference evidence="5 8" key="2">
    <citation type="submission" date="2016-11" db="EMBL/GenBank/DDBJ databases">
        <title>Genomic analysis of Caldithrix abyssi and proposal of a novel bacterial phylum Caldithrichaeota.</title>
        <authorList>
            <person name="Kublanov I."/>
            <person name="Sigalova O."/>
            <person name="Gavrilov S."/>
            <person name="Lebedinsky A."/>
            <person name="Ivanova N."/>
            <person name="Daum C."/>
            <person name="Reddy T."/>
            <person name="Klenk H.P."/>
            <person name="Goker M."/>
            <person name="Reva O."/>
            <person name="Miroshnichenko M."/>
            <person name="Kyprides N."/>
            <person name="Woyke T."/>
            <person name="Gelfand M."/>
        </authorList>
    </citation>
    <scope>NUCLEOTIDE SEQUENCE [LARGE SCALE GENOMIC DNA]</scope>
    <source>
        <strain evidence="5 8">LF13</strain>
    </source>
</reference>
<accession>H1XPS0</accession>
<dbReference type="SUPFAM" id="SSF52172">
    <property type="entry name" value="CheY-like"/>
    <property type="match status" value="1"/>
</dbReference>
<dbReference type="SMART" id="SM00448">
    <property type="entry name" value="REC"/>
    <property type="match status" value="1"/>
</dbReference>
<evidence type="ECO:0000259" key="4">
    <source>
        <dbReference type="PROSITE" id="PS50110"/>
    </source>
</evidence>
<organism evidence="6 7">
    <name type="scientific">Caldithrix abyssi DSM 13497</name>
    <dbReference type="NCBI Taxonomy" id="880073"/>
    <lineage>
        <taxon>Bacteria</taxon>
        <taxon>Pseudomonadati</taxon>
        <taxon>Calditrichota</taxon>
        <taxon>Calditrichia</taxon>
        <taxon>Calditrichales</taxon>
        <taxon>Calditrichaceae</taxon>
        <taxon>Caldithrix</taxon>
    </lineage>
</organism>
<dbReference type="Pfam" id="PF00072">
    <property type="entry name" value="Response_reg"/>
    <property type="match status" value="1"/>
</dbReference>
<feature type="domain" description="Response regulatory" evidence="4">
    <location>
        <begin position="6"/>
        <end position="128"/>
    </location>
</feature>
<evidence type="ECO:0000256" key="3">
    <source>
        <dbReference type="PROSITE-ProRule" id="PRU00169"/>
    </source>
</evidence>
<protein>
    <submittedName>
        <fullName evidence="5">Response regulator receiver domain-containing protein</fullName>
    </submittedName>
    <submittedName>
        <fullName evidence="6">Response regulator receiver protein</fullName>
    </submittedName>
</protein>
<dbReference type="Proteomes" id="UP000183868">
    <property type="component" value="Chromosome"/>
</dbReference>
<name>H1XPS0_CALAY</name>
<dbReference type="OrthoDB" id="1050047at2"/>
<dbReference type="HOGENOM" id="CLU_000445_69_17_0"/>
<reference evidence="6 7" key="1">
    <citation type="submission" date="2011-09" db="EMBL/GenBank/DDBJ databases">
        <title>The permanent draft genome of Caldithrix abyssi DSM 13497.</title>
        <authorList>
            <consortium name="US DOE Joint Genome Institute (JGI-PGF)"/>
            <person name="Lucas S."/>
            <person name="Han J."/>
            <person name="Lapidus A."/>
            <person name="Bruce D."/>
            <person name="Goodwin L."/>
            <person name="Pitluck S."/>
            <person name="Peters L."/>
            <person name="Kyrpides N."/>
            <person name="Mavromatis K."/>
            <person name="Ivanova N."/>
            <person name="Mikhailova N."/>
            <person name="Chertkov O."/>
            <person name="Detter J.C."/>
            <person name="Tapia R."/>
            <person name="Han C."/>
            <person name="Land M."/>
            <person name="Hauser L."/>
            <person name="Markowitz V."/>
            <person name="Cheng J.-F."/>
            <person name="Hugenholtz P."/>
            <person name="Woyke T."/>
            <person name="Wu D."/>
            <person name="Spring S."/>
            <person name="Brambilla E."/>
            <person name="Klenk H.-P."/>
            <person name="Eisen J.A."/>
        </authorList>
    </citation>
    <scope>NUCLEOTIDE SEQUENCE [LARGE SCALE GENOMIC DNA]</scope>
    <source>
        <strain evidence="6 7">DSM 13497</strain>
    </source>
</reference>
<dbReference type="InParanoid" id="H1XPS0"/>
<evidence type="ECO:0000313" key="6">
    <source>
        <dbReference type="EMBL" id="EHO41046.1"/>
    </source>
</evidence>
<dbReference type="PANTHER" id="PTHR44591:SF14">
    <property type="entry name" value="PROTEIN PILG"/>
    <property type="match status" value="1"/>
</dbReference>
<dbReference type="PaxDb" id="880073-Calab_1425"/>
<proteinExistence type="predicted"/>
<dbReference type="AlphaFoldDB" id="H1XPS0"/>
<dbReference type="InterPro" id="IPR050595">
    <property type="entry name" value="Bact_response_regulator"/>
</dbReference>
<evidence type="ECO:0000313" key="7">
    <source>
        <dbReference type="Proteomes" id="UP000004671"/>
    </source>
</evidence>
<feature type="modified residue" description="4-aspartylphosphate" evidence="3">
    <location>
        <position position="55"/>
    </location>
</feature>
<keyword evidence="2" id="KW-0902">Two-component regulatory system</keyword>
<dbReference type="GO" id="GO:0000160">
    <property type="term" value="P:phosphorelay signal transduction system"/>
    <property type="evidence" value="ECO:0007669"/>
    <property type="project" value="UniProtKB-KW"/>
</dbReference>
<dbReference type="CDD" id="cd00156">
    <property type="entry name" value="REC"/>
    <property type="match status" value="1"/>
</dbReference>
<dbReference type="STRING" id="880073.Cabys_3680"/>
<dbReference type="PROSITE" id="PS50110">
    <property type="entry name" value="RESPONSE_REGULATORY"/>
    <property type="match status" value="1"/>
</dbReference>
<keyword evidence="1 3" id="KW-0597">Phosphoprotein</keyword>
<dbReference type="RefSeq" id="WP_006928131.1">
    <property type="nucleotide sequence ID" value="NZ_CM001402.1"/>
</dbReference>
<evidence type="ECO:0000256" key="2">
    <source>
        <dbReference type="ARBA" id="ARBA00023012"/>
    </source>
</evidence>
<dbReference type="Gene3D" id="3.40.50.2300">
    <property type="match status" value="1"/>
</dbReference>
<dbReference type="EMBL" id="CP018099">
    <property type="protein sequence ID" value="APF20426.1"/>
    <property type="molecule type" value="Genomic_DNA"/>
</dbReference>
<sequence length="131" mass="15160">MSEKKKILIADDDFDMLEQLKMQLQAKGFEVIACESQVEAESQLEQFKPHLAIYDLMMDDVDSGFVLSYKTKKKYPDVPVIIITAVTHETGLKFDVSTEETKNWIKADVILNKDIRFEQLFKEINRLLGED</sequence>
<dbReference type="Proteomes" id="UP000004671">
    <property type="component" value="Chromosome"/>
</dbReference>
<gene>
    <name evidence="5" type="ORF">Cabys_3680</name>
    <name evidence="6" type="ORF">Calab_1425</name>
</gene>
<evidence type="ECO:0000313" key="8">
    <source>
        <dbReference type="Proteomes" id="UP000183868"/>
    </source>
</evidence>
<keyword evidence="7" id="KW-1185">Reference proteome</keyword>
<dbReference type="InterPro" id="IPR011006">
    <property type="entry name" value="CheY-like_superfamily"/>
</dbReference>
<evidence type="ECO:0000313" key="5">
    <source>
        <dbReference type="EMBL" id="APF20426.1"/>
    </source>
</evidence>
<dbReference type="eggNOG" id="COG3437">
    <property type="taxonomic scope" value="Bacteria"/>
</dbReference>
<dbReference type="EMBL" id="CM001402">
    <property type="protein sequence ID" value="EHO41046.1"/>
    <property type="molecule type" value="Genomic_DNA"/>
</dbReference>
<dbReference type="PANTHER" id="PTHR44591">
    <property type="entry name" value="STRESS RESPONSE REGULATOR PROTEIN 1"/>
    <property type="match status" value="1"/>
</dbReference>
<dbReference type="InterPro" id="IPR001789">
    <property type="entry name" value="Sig_transdc_resp-reg_receiver"/>
</dbReference>
<evidence type="ECO:0000256" key="1">
    <source>
        <dbReference type="ARBA" id="ARBA00022553"/>
    </source>
</evidence>
<dbReference type="KEGG" id="caby:Cabys_3680"/>